<evidence type="ECO:0000313" key="2">
    <source>
        <dbReference type="EMBL" id="MBG0569307.1"/>
    </source>
</evidence>
<evidence type="ECO:0000313" key="3">
    <source>
        <dbReference type="Proteomes" id="UP000598146"/>
    </source>
</evidence>
<name>A0A931G3W2_9ACTN</name>
<dbReference type="AlphaFoldDB" id="A0A931G3W2"/>
<accession>A0A931G3W2</accession>
<gene>
    <name evidence="2" type="ORF">I4J89_48730</name>
</gene>
<dbReference type="EMBL" id="JADQTO010000068">
    <property type="protein sequence ID" value="MBG0569307.1"/>
    <property type="molecule type" value="Genomic_DNA"/>
</dbReference>
<reference evidence="2" key="1">
    <citation type="submission" date="2020-11" db="EMBL/GenBank/DDBJ databases">
        <title>Isolation and identification of active actinomycetes.</title>
        <authorList>
            <person name="Sun X."/>
        </authorList>
    </citation>
    <scope>NUCLEOTIDE SEQUENCE</scope>
    <source>
        <strain evidence="2">NEAU-A11</strain>
    </source>
</reference>
<feature type="region of interest" description="Disordered" evidence="1">
    <location>
        <begin position="1"/>
        <end position="28"/>
    </location>
</feature>
<comment type="caution">
    <text evidence="2">The sequence shown here is derived from an EMBL/GenBank/DDBJ whole genome shotgun (WGS) entry which is preliminary data.</text>
</comment>
<feature type="region of interest" description="Disordered" evidence="1">
    <location>
        <begin position="86"/>
        <end position="106"/>
    </location>
</feature>
<protein>
    <submittedName>
        <fullName evidence="2">Uncharacterized protein</fullName>
    </submittedName>
</protein>
<dbReference type="RefSeq" id="WP_196421046.1">
    <property type="nucleotide sequence ID" value="NZ_JADQTO010000068.1"/>
</dbReference>
<sequence length="106" mass="11149">MALALTLSGCSDGETSADLESFRPGPGDNDITITYIQGPSDSPGHIEIIEEGSTQIRIRVLYEAADGVQPDLGIAKEAVGRLKQPVGGRSVVDERGNEVPQVESAE</sequence>
<organism evidence="2 3">
    <name type="scientific">Actinoplanes aureus</name>
    <dbReference type="NCBI Taxonomy" id="2792083"/>
    <lineage>
        <taxon>Bacteria</taxon>
        <taxon>Bacillati</taxon>
        <taxon>Actinomycetota</taxon>
        <taxon>Actinomycetes</taxon>
        <taxon>Micromonosporales</taxon>
        <taxon>Micromonosporaceae</taxon>
        <taxon>Actinoplanes</taxon>
    </lineage>
</organism>
<keyword evidence="3" id="KW-1185">Reference proteome</keyword>
<evidence type="ECO:0000256" key="1">
    <source>
        <dbReference type="SAM" id="MobiDB-lite"/>
    </source>
</evidence>
<dbReference type="Proteomes" id="UP000598146">
    <property type="component" value="Unassembled WGS sequence"/>
</dbReference>
<proteinExistence type="predicted"/>